<accession>D5E2B4</accession>
<organism evidence="1 2">
    <name type="scientific">Priestia megaterium (strain ATCC 12872 / QMB1551)</name>
    <name type="common">Bacillus megaterium</name>
    <dbReference type="NCBI Taxonomy" id="545693"/>
    <lineage>
        <taxon>Bacteria</taxon>
        <taxon>Bacillati</taxon>
        <taxon>Bacillota</taxon>
        <taxon>Bacilli</taxon>
        <taxon>Bacillales</taxon>
        <taxon>Bacillaceae</taxon>
        <taxon>Priestia</taxon>
    </lineage>
</organism>
<gene>
    <name evidence="1" type="ordered locus">BMQ_0965</name>
</gene>
<dbReference type="KEGG" id="bmq:BMQ_0965"/>
<proteinExistence type="predicted"/>
<keyword evidence="2" id="KW-1185">Reference proteome</keyword>
<sequence length="38" mass="4602">MTVKSFILYVFQNHAFMTTFLPFFQKAIFSSIHVFYSY</sequence>
<dbReference type="EMBL" id="CP001983">
    <property type="protein sequence ID" value="ADE67998.1"/>
    <property type="molecule type" value="Genomic_DNA"/>
</dbReference>
<protein>
    <submittedName>
        <fullName evidence="1">Uncharacterized protein</fullName>
    </submittedName>
</protein>
<evidence type="ECO:0000313" key="2">
    <source>
        <dbReference type="Proteomes" id="UP000000935"/>
    </source>
</evidence>
<reference evidence="1 2" key="1">
    <citation type="journal article" date="2011" name="J. Bacteriol.">
        <title>Genome sequences of the biotechnologically important Bacillus megaterium strains QM B1551 and DSM319.</title>
        <authorList>
            <person name="Eppinger M."/>
            <person name="Bunk B."/>
            <person name="Johns M.A."/>
            <person name="Edirisinghe J.N."/>
            <person name="Kutumbaka K.K."/>
            <person name="Koenig S.S."/>
            <person name="Huot Creasy H."/>
            <person name="Rosovitz M.J."/>
            <person name="Riley D.R."/>
            <person name="Daugherty S."/>
            <person name="Martin M."/>
            <person name="Elbourne L.D."/>
            <person name="Paulsen I."/>
            <person name="Biedendieck R."/>
            <person name="Braun C."/>
            <person name="Grayburn S."/>
            <person name="Dhingra S."/>
            <person name="Lukyanchuk V."/>
            <person name="Ball B."/>
            <person name="Ul-Qamar R."/>
            <person name="Seibel J."/>
            <person name="Bremer E."/>
            <person name="Jahn D."/>
            <person name="Ravel J."/>
            <person name="Vary P.S."/>
        </authorList>
    </citation>
    <scope>NUCLEOTIDE SEQUENCE [LARGE SCALE GENOMIC DNA]</scope>
    <source>
        <strain evidence="2">ATCC 12872 / QMB1551</strain>
    </source>
</reference>
<evidence type="ECO:0000313" key="1">
    <source>
        <dbReference type="EMBL" id="ADE67998.1"/>
    </source>
</evidence>
<dbReference type="HOGENOM" id="CLU_3340138_0_0_9"/>
<dbReference type="Proteomes" id="UP000000935">
    <property type="component" value="Chromosome"/>
</dbReference>
<name>D5E2B4_PRIM1</name>
<dbReference type="AlphaFoldDB" id="D5E2B4"/>